<dbReference type="GO" id="GO:0021849">
    <property type="term" value="P:neuroblast division in subventricular zone"/>
    <property type="evidence" value="ECO:0007669"/>
    <property type="project" value="TreeGrafter"/>
</dbReference>
<feature type="compositionally biased region" description="Basic and acidic residues" evidence="2">
    <location>
        <begin position="102"/>
        <end position="129"/>
    </location>
</feature>
<evidence type="ECO:0000256" key="2">
    <source>
        <dbReference type="SAM" id="MobiDB-lite"/>
    </source>
</evidence>
<accession>A0A8C8SPC1</accession>
<dbReference type="Pfam" id="PF12443">
    <property type="entry name" value="AKNA"/>
    <property type="match status" value="1"/>
</dbReference>
<feature type="region of interest" description="Disordered" evidence="2">
    <location>
        <begin position="697"/>
        <end position="718"/>
    </location>
</feature>
<dbReference type="GO" id="GO:0005813">
    <property type="term" value="C:centrosome"/>
    <property type="evidence" value="ECO:0007669"/>
    <property type="project" value="TreeGrafter"/>
</dbReference>
<sequence>MASSAHWVESDLGSGYVQRWDEEVVQDSERHGEETRVTGVEEKGHGSCAGQWDVSQAQGSADLEFLGHVRHTKELSLHQELLAESDGRFDLSNLQEFGWGEPRWDGDSVRSPLDDDGKQLEHEGTHEDPVSPAYWHPQRDQQLDMTEEDEDRASSGDVARQEEDWEAGSEGEGYPTLSFEGQYGSEYSASPDALGDAQALYGNCRKSFSFTTDGGEEFSGHSDISPPLSITPPEHPYRPGQRSVADAFESQNQLGESLEFPAEMEFASPSGGSLDSPGPSPLADSTCWRLSRSLLHHLSVEDLQNAPSIDAETFPESSYSESIEDPARTISQATSVGGARASHRRPVPATEPLERLAGTPPSLQQVGSQQQNRARKLQKAISSALPSKFSRQSRSLSPRGTASKRTERSASPKSGPARLSLATAEASQYGRGQLNYPLPDLSKVEPRVKFPKDDQSYRPPRGRTLPMRARGSASPVVFKSPAEIVREVLLSSTEGSLQKCPTPSTAMVPEEFRSPKQATELVQQLQEDYHKLLTKYAEAENTIDRLRLEAKVNLYADPPKPSHSIHMGTVAHSSKVMAFSIPHIRTAEFNSTPAPALPAALNEGPSSTPGDQDTSFPVLCTFTSVAGADACTSTERPFPEDPLTQTLAGQARKFEAQVGAFEGLIQMGRLMPQDQLKGFARLKEALDALERTYLQAREEYRPQQQGPGTAGPRGEFDPDRAVEGEIFHLGMRLEELKDGIDRALQSLPSPRSCSEPASFPSCLPTLVSEQPPSSPAPSVQVPVPAVRTPYPEAPLPKHARSQVQVEAEVSSASGETDEERELLPEPLRHKQLQVEKDFDNLLDQYNSFKSLPESLSMEQLGLEENDSPQEVDGPTAEGTGMDESPHGMLSLKEETTHGISQPQPPGRKPRTLQPGDLQQRVRKSSRLPSVQGEESLPRSMAIKARPPDAIPKPSFGRQQETLSRQSSMAGSITSEHLPQKPFRQAKMSRSERSAQKAGAWV</sequence>
<reference evidence="4" key="1">
    <citation type="submission" date="2025-08" db="UniProtKB">
        <authorList>
            <consortium name="Ensembl"/>
        </authorList>
    </citation>
    <scope>IDENTIFICATION</scope>
</reference>
<evidence type="ECO:0000313" key="5">
    <source>
        <dbReference type="Proteomes" id="UP000694393"/>
    </source>
</evidence>
<dbReference type="GO" id="GO:0060234">
    <property type="term" value="P:neuroblast delamination"/>
    <property type="evidence" value="ECO:0007669"/>
    <property type="project" value="TreeGrafter"/>
</dbReference>
<organism evidence="4 5">
    <name type="scientific">Pelusios castaneus</name>
    <name type="common">West African mud turtle</name>
    <dbReference type="NCBI Taxonomy" id="367368"/>
    <lineage>
        <taxon>Eukaryota</taxon>
        <taxon>Metazoa</taxon>
        <taxon>Chordata</taxon>
        <taxon>Craniata</taxon>
        <taxon>Vertebrata</taxon>
        <taxon>Euteleostomi</taxon>
        <taxon>Archelosauria</taxon>
        <taxon>Testudinata</taxon>
        <taxon>Testudines</taxon>
        <taxon>Pleurodira</taxon>
        <taxon>Pelomedusidae</taxon>
        <taxon>Pelusios</taxon>
    </lineage>
</organism>
<evidence type="ECO:0000256" key="1">
    <source>
        <dbReference type="SAM" id="Coils"/>
    </source>
</evidence>
<protein>
    <recommendedName>
        <fullName evidence="3">AKNA domain-containing protein</fullName>
    </recommendedName>
</protein>
<feature type="compositionally biased region" description="Low complexity" evidence="2">
    <location>
        <begin position="767"/>
        <end position="786"/>
    </location>
</feature>
<feature type="compositionally biased region" description="Polar residues" evidence="2">
    <location>
        <begin position="380"/>
        <end position="400"/>
    </location>
</feature>
<reference evidence="4" key="2">
    <citation type="submission" date="2025-09" db="UniProtKB">
        <authorList>
            <consortium name="Ensembl"/>
        </authorList>
    </citation>
    <scope>IDENTIFICATION</scope>
</reference>
<dbReference type="InterPro" id="IPR022150">
    <property type="entry name" value="AKNA_dom"/>
</dbReference>
<dbReference type="Proteomes" id="UP000694393">
    <property type="component" value="Unplaced"/>
</dbReference>
<name>A0A8C8SPC1_9SAUR</name>
<dbReference type="Ensembl" id="ENSPCET00000023440.1">
    <property type="protein sequence ID" value="ENSPCEP00000022682.1"/>
    <property type="gene ID" value="ENSPCEG00000017298.1"/>
</dbReference>
<feature type="region of interest" description="Disordered" evidence="2">
    <location>
        <begin position="24"/>
        <end position="44"/>
    </location>
</feature>
<feature type="compositionally biased region" description="Basic and acidic residues" evidence="2">
    <location>
        <begin position="442"/>
        <end position="456"/>
    </location>
</feature>
<feature type="compositionally biased region" description="Polar residues" evidence="2">
    <location>
        <begin position="361"/>
        <end position="372"/>
    </location>
</feature>
<evidence type="ECO:0000259" key="3">
    <source>
        <dbReference type="Pfam" id="PF12443"/>
    </source>
</evidence>
<keyword evidence="1" id="KW-0175">Coiled coil</keyword>
<dbReference type="PANTHER" id="PTHR21510">
    <property type="entry name" value="AKNA DOMAIN-CONTAINING PROTEIN"/>
    <property type="match status" value="1"/>
</dbReference>
<evidence type="ECO:0000313" key="4">
    <source>
        <dbReference type="Ensembl" id="ENSPCEP00000022682.1"/>
    </source>
</evidence>
<dbReference type="GO" id="GO:0001837">
    <property type="term" value="P:epithelial to mesenchymal transition"/>
    <property type="evidence" value="ECO:0007669"/>
    <property type="project" value="TreeGrafter"/>
</dbReference>
<feature type="region of interest" description="Disordered" evidence="2">
    <location>
        <begin position="333"/>
        <end position="472"/>
    </location>
</feature>
<feature type="region of interest" description="Disordered" evidence="2">
    <location>
        <begin position="862"/>
        <end position="1001"/>
    </location>
</feature>
<keyword evidence="5" id="KW-1185">Reference proteome</keyword>
<dbReference type="InterPro" id="IPR052655">
    <property type="entry name" value="AKNA_Centrosome-Trans_reg"/>
</dbReference>
<feature type="region of interest" description="Disordered" evidence="2">
    <location>
        <begin position="764"/>
        <end position="828"/>
    </location>
</feature>
<dbReference type="AlphaFoldDB" id="A0A8C8SPC1"/>
<proteinExistence type="predicted"/>
<feature type="region of interest" description="Disordered" evidence="2">
    <location>
        <begin position="100"/>
        <end position="183"/>
    </location>
</feature>
<feature type="compositionally biased region" description="Polar residues" evidence="2">
    <location>
        <begin position="956"/>
        <end position="976"/>
    </location>
</feature>
<feature type="domain" description="AKNA" evidence="3">
    <location>
        <begin position="679"/>
        <end position="780"/>
    </location>
</feature>
<feature type="coiled-coil region" evidence="1">
    <location>
        <begin position="522"/>
        <end position="549"/>
    </location>
</feature>
<feature type="region of interest" description="Disordered" evidence="2">
    <location>
        <begin position="214"/>
        <end position="244"/>
    </location>
</feature>
<dbReference type="PANTHER" id="PTHR21510:SF15">
    <property type="entry name" value="MICROTUBULE ORGANIZATION PROTEIN AKNA"/>
    <property type="match status" value="1"/>
</dbReference>